<dbReference type="InParanoid" id="B3MXV1"/>
<dbReference type="HOGENOM" id="CLU_039103_0_0_1"/>
<dbReference type="STRING" id="7217.B3MXV1"/>
<evidence type="ECO:0000259" key="2">
    <source>
        <dbReference type="SMART" id="SM00670"/>
    </source>
</evidence>
<feature type="region of interest" description="Disordered" evidence="1">
    <location>
        <begin position="176"/>
        <end position="211"/>
    </location>
</feature>
<dbReference type="CDD" id="cd18727">
    <property type="entry name" value="PIN_Swt1-like"/>
    <property type="match status" value="1"/>
</dbReference>
<dbReference type="EMBL" id="CH902630">
    <property type="protein sequence ID" value="EDV38566.2"/>
    <property type="molecule type" value="Genomic_DNA"/>
</dbReference>
<dbReference type="InterPro" id="IPR052626">
    <property type="entry name" value="SWT1_Regulator"/>
</dbReference>
<feature type="domain" description="PIN" evidence="2">
    <location>
        <begin position="242"/>
        <end position="365"/>
    </location>
</feature>
<dbReference type="InterPro" id="IPR029060">
    <property type="entry name" value="PIN-like_dom_sf"/>
</dbReference>
<proteinExistence type="predicted"/>
<dbReference type="OrthoDB" id="548295at2759"/>
<gene>
    <name evidence="3" type="primary">Dana\GF19523</name>
    <name evidence="3" type="synonym">dana_GLEANR_21565</name>
    <name evidence="3" type="ORF">GF19523</name>
</gene>
<dbReference type="PANTHER" id="PTHR16161:SF0">
    <property type="entry name" value="TRANSCRIPTIONAL PROTEIN SWT1"/>
    <property type="match status" value="1"/>
</dbReference>
<dbReference type="eggNOG" id="KOG4689">
    <property type="taxonomic scope" value="Eukaryota"/>
</dbReference>
<evidence type="ECO:0000256" key="1">
    <source>
        <dbReference type="SAM" id="MobiDB-lite"/>
    </source>
</evidence>
<dbReference type="GO" id="GO:0005634">
    <property type="term" value="C:nucleus"/>
    <property type="evidence" value="ECO:0007669"/>
    <property type="project" value="TreeGrafter"/>
</dbReference>
<dbReference type="GeneID" id="6502280"/>
<feature type="compositionally biased region" description="Acidic residues" evidence="1">
    <location>
        <begin position="202"/>
        <end position="211"/>
    </location>
</feature>
<dbReference type="SMR" id="B3MXV1"/>
<dbReference type="KEGG" id="dan:6502280"/>
<dbReference type="Proteomes" id="UP000007801">
    <property type="component" value="Unassembled WGS sequence"/>
</dbReference>
<sequence length="393" mass="43848">MSGPSGRNKVTSKFAGAKFLNEDQQNHLALGIRQQNGPIAAKQPAQERLKRLQANMKRVQDKAKVKTKTTTPKRVTRSSSTSEKISTPPGAASTPRRASLTGTSTGARRSLTERLTKHQQPSPRTPRVSSVSNAWEKPKALLEASNRNPTVSANQRLSLLKARLQQKQKEQLMKDQKAKQEPNNNNVPIAVPSNCAFSGSDQEPEPMDWEESMEDQSGTNEILLMRQATDDEELPARRLDHMYFVLDTNVLMDNLKFVESLIQVVLPGTVGSMLYIPYIVIKELDKLKAKSSEENSKRLLAVRAIRYLNTQFDESLDIQAQSAVDAAEHLIEVDCPDDSIVNCCLQLKEEVPHMMLLTNDANLRLKGNANNIEVSCRSDLMAKYRTEFAALRG</sequence>
<keyword evidence="4" id="KW-1185">Reference proteome</keyword>
<accession>B3MXV1</accession>
<evidence type="ECO:0000313" key="3">
    <source>
        <dbReference type="EMBL" id="EDV38566.2"/>
    </source>
</evidence>
<dbReference type="Pfam" id="PF13638">
    <property type="entry name" value="PIN_4"/>
    <property type="match status" value="1"/>
</dbReference>
<dbReference type="InterPro" id="IPR002716">
    <property type="entry name" value="PIN_dom"/>
</dbReference>
<organism evidence="3 4">
    <name type="scientific">Drosophila ananassae</name>
    <name type="common">Fruit fly</name>
    <dbReference type="NCBI Taxonomy" id="7217"/>
    <lineage>
        <taxon>Eukaryota</taxon>
        <taxon>Metazoa</taxon>
        <taxon>Ecdysozoa</taxon>
        <taxon>Arthropoda</taxon>
        <taxon>Hexapoda</taxon>
        <taxon>Insecta</taxon>
        <taxon>Pterygota</taxon>
        <taxon>Neoptera</taxon>
        <taxon>Endopterygota</taxon>
        <taxon>Diptera</taxon>
        <taxon>Brachycera</taxon>
        <taxon>Muscomorpha</taxon>
        <taxon>Ephydroidea</taxon>
        <taxon>Drosophilidae</taxon>
        <taxon>Drosophila</taxon>
        <taxon>Sophophora</taxon>
    </lineage>
</organism>
<feature type="compositionally biased region" description="Low complexity" evidence="1">
    <location>
        <begin position="68"/>
        <end position="82"/>
    </location>
</feature>
<name>B3MXV1_DROAN</name>
<dbReference type="SMART" id="SM00670">
    <property type="entry name" value="PINc"/>
    <property type="match status" value="1"/>
</dbReference>
<dbReference type="SUPFAM" id="SSF88723">
    <property type="entry name" value="PIN domain-like"/>
    <property type="match status" value="1"/>
</dbReference>
<reference evidence="3 4" key="1">
    <citation type="journal article" date="2007" name="Nature">
        <title>Evolution of genes and genomes on the Drosophila phylogeny.</title>
        <authorList>
            <consortium name="Drosophila 12 Genomes Consortium"/>
            <person name="Clark A.G."/>
            <person name="Eisen M.B."/>
            <person name="Smith D.R."/>
            <person name="Bergman C.M."/>
            <person name="Oliver B."/>
            <person name="Markow T.A."/>
            <person name="Kaufman T.C."/>
            <person name="Kellis M."/>
            <person name="Gelbart W."/>
            <person name="Iyer V.N."/>
            <person name="Pollard D.A."/>
            <person name="Sackton T.B."/>
            <person name="Larracuente A.M."/>
            <person name="Singh N.D."/>
            <person name="Abad J.P."/>
            <person name="Abt D.N."/>
            <person name="Adryan B."/>
            <person name="Aguade M."/>
            <person name="Akashi H."/>
            <person name="Anderson W.W."/>
            <person name="Aquadro C.F."/>
            <person name="Ardell D.H."/>
            <person name="Arguello R."/>
            <person name="Artieri C.G."/>
            <person name="Barbash D.A."/>
            <person name="Barker D."/>
            <person name="Barsanti P."/>
            <person name="Batterham P."/>
            <person name="Batzoglou S."/>
            <person name="Begun D."/>
            <person name="Bhutkar A."/>
            <person name="Blanco E."/>
            <person name="Bosak S.A."/>
            <person name="Bradley R.K."/>
            <person name="Brand A.D."/>
            <person name="Brent M.R."/>
            <person name="Brooks A.N."/>
            <person name="Brown R.H."/>
            <person name="Butlin R.K."/>
            <person name="Caggese C."/>
            <person name="Calvi B.R."/>
            <person name="Bernardo de Carvalho A."/>
            <person name="Caspi A."/>
            <person name="Castrezana S."/>
            <person name="Celniker S.E."/>
            <person name="Chang J.L."/>
            <person name="Chapple C."/>
            <person name="Chatterji S."/>
            <person name="Chinwalla A."/>
            <person name="Civetta A."/>
            <person name="Clifton S.W."/>
            <person name="Comeron J.M."/>
            <person name="Costello J.C."/>
            <person name="Coyne J.A."/>
            <person name="Daub J."/>
            <person name="David R.G."/>
            <person name="Delcher A.L."/>
            <person name="Delehaunty K."/>
            <person name="Do C.B."/>
            <person name="Ebling H."/>
            <person name="Edwards K."/>
            <person name="Eickbush T."/>
            <person name="Evans J.D."/>
            <person name="Filipski A."/>
            <person name="Findeiss S."/>
            <person name="Freyhult E."/>
            <person name="Fulton L."/>
            <person name="Fulton R."/>
            <person name="Garcia A.C."/>
            <person name="Gardiner A."/>
            <person name="Garfield D.A."/>
            <person name="Garvin B.E."/>
            <person name="Gibson G."/>
            <person name="Gilbert D."/>
            <person name="Gnerre S."/>
            <person name="Godfrey J."/>
            <person name="Good R."/>
            <person name="Gotea V."/>
            <person name="Gravely B."/>
            <person name="Greenberg A.J."/>
            <person name="Griffiths-Jones S."/>
            <person name="Gross S."/>
            <person name="Guigo R."/>
            <person name="Gustafson E.A."/>
            <person name="Haerty W."/>
            <person name="Hahn M.W."/>
            <person name="Halligan D.L."/>
            <person name="Halpern A.L."/>
            <person name="Halter G.M."/>
            <person name="Han M.V."/>
            <person name="Heger A."/>
            <person name="Hillier L."/>
            <person name="Hinrichs A.S."/>
            <person name="Holmes I."/>
            <person name="Hoskins R.A."/>
            <person name="Hubisz M.J."/>
            <person name="Hultmark D."/>
            <person name="Huntley M.A."/>
            <person name="Jaffe D.B."/>
            <person name="Jagadeeshan S."/>
            <person name="Jeck W.R."/>
            <person name="Johnson J."/>
            <person name="Jones C.D."/>
            <person name="Jordan W.C."/>
            <person name="Karpen G.H."/>
            <person name="Kataoka E."/>
            <person name="Keightley P.D."/>
            <person name="Kheradpour P."/>
            <person name="Kirkness E.F."/>
            <person name="Koerich L.B."/>
            <person name="Kristiansen K."/>
            <person name="Kudrna D."/>
            <person name="Kulathinal R.J."/>
            <person name="Kumar S."/>
            <person name="Kwok R."/>
            <person name="Lander E."/>
            <person name="Langley C.H."/>
            <person name="Lapoint R."/>
            <person name="Lazzaro B.P."/>
            <person name="Lee S.J."/>
            <person name="Levesque L."/>
            <person name="Li R."/>
            <person name="Lin C.F."/>
            <person name="Lin M.F."/>
            <person name="Lindblad-Toh K."/>
            <person name="Llopart A."/>
            <person name="Long M."/>
            <person name="Low L."/>
            <person name="Lozovsky E."/>
            <person name="Lu J."/>
            <person name="Luo M."/>
            <person name="Machado C.A."/>
            <person name="Makalowski W."/>
            <person name="Marzo M."/>
            <person name="Matsuda M."/>
            <person name="Matzkin L."/>
            <person name="McAllister B."/>
            <person name="McBride C.S."/>
            <person name="McKernan B."/>
            <person name="McKernan K."/>
            <person name="Mendez-Lago M."/>
            <person name="Minx P."/>
            <person name="Mollenhauer M.U."/>
            <person name="Montooth K."/>
            <person name="Mount S.M."/>
            <person name="Mu X."/>
            <person name="Myers E."/>
            <person name="Negre B."/>
            <person name="Newfeld S."/>
            <person name="Nielsen R."/>
            <person name="Noor M.A."/>
            <person name="O'Grady P."/>
            <person name="Pachter L."/>
            <person name="Papaceit M."/>
            <person name="Parisi M.J."/>
            <person name="Parisi M."/>
            <person name="Parts L."/>
            <person name="Pedersen J.S."/>
            <person name="Pesole G."/>
            <person name="Phillippy A.M."/>
            <person name="Ponting C.P."/>
            <person name="Pop M."/>
            <person name="Porcelli D."/>
            <person name="Powell J.R."/>
            <person name="Prohaska S."/>
            <person name="Pruitt K."/>
            <person name="Puig M."/>
            <person name="Quesneville H."/>
            <person name="Ram K.R."/>
            <person name="Rand D."/>
            <person name="Rasmussen M.D."/>
            <person name="Reed L.K."/>
            <person name="Reenan R."/>
            <person name="Reily A."/>
            <person name="Remington K.A."/>
            <person name="Rieger T.T."/>
            <person name="Ritchie M.G."/>
            <person name="Robin C."/>
            <person name="Rogers Y.H."/>
            <person name="Rohde C."/>
            <person name="Rozas J."/>
            <person name="Rubenfield M.J."/>
            <person name="Ruiz A."/>
            <person name="Russo S."/>
            <person name="Salzberg S.L."/>
            <person name="Sanchez-Gracia A."/>
            <person name="Saranga D.J."/>
            <person name="Sato H."/>
            <person name="Schaeffer S.W."/>
            <person name="Schatz M.C."/>
            <person name="Schlenke T."/>
            <person name="Schwartz R."/>
            <person name="Segarra C."/>
            <person name="Singh R.S."/>
            <person name="Sirot L."/>
            <person name="Sirota M."/>
            <person name="Sisneros N.B."/>
            <person name="Smith C.D."/>
            <person name="Smith T.F."/>
            <person name="Spieth J."/>
            <person name="Stage D.E."/>
            <person name="Stark A."/>
            <person name="Stephan W."/>
            <person name="Strausberg R.L."/>
            <person name="Strempel S."/>
            <person name="Sturgill D."/>
            <person name="Sutton G."/>
            <person name="Sutton G.G."/>
            <person name="Tao W."/>
            <person name="Teichmann S."/>
            <person name="Tobari Y.N."/>
            <person name="Tomimura Y."/>
            <person name="Tsolas J.M."/>
            <person name="Valente V.L."/>
            <person name="Venter E."/>
            <person name="Venter J.C."/>
            <person name="Vicario S."/>
            <person name="Vieira F.G."/>
            <person name="Vilella A.J."/>
            <person name="Villasante A."/>
            <person name="Walenz B."/>
            <person name="Wang J."/>
            <person name="Wasserman M."/>
            <person name="Watts T."/>
            <person name="Wilson D."/>
            <person name="Wilson R.K."/>
            <person name="Wing R.A."/>
            <person name="Wolfner M.F."/>
            <person name="Wong A."/>
            <person name="Wong G.K."/>
            <person name="Wu C.I."/>
            <person name="Wu G."/>
            <person name="Yamamoto D."/>
            <person name="Yang H.P."/>
            <person name="Yang S.P."/>
            <person name="Yorke J.A."/>
            <person name="Yoshida K."/>
            <person name="Zdobnov E."/>
            <person name="Zhang P."/>
            <person name="Zhang Y."/>
            <person name="Zimin A.V."/>
            <person name="Baldwin J."/>
            <person name="Abdouelleil A."/>
            <person name="Abdulkadir J."/>
            <person name="Abebe A."/>
            <person name="Abera B."/>
            <person name="Abreu J."/>
            <person name="Acer S.C."/>
            <person name="Aftuck L."/>
            <person name="Alexander A."/>
            <person name="An P."/>
            <person name="Anderson E."/>
            <person name="Anderson S."/>
            <person name="Arachi H."/>
            <person name="Azer M."/>
            <person name="Bachantsang P."/>
            <person name="Barry A."/>
            <person name="Bayul T."/>
            <person name="Berlin A."/>
            <person name="Bessette D."/>
            <person name="Bloom T."/>
            <person name="Blye J."/>
            <person name="Boguslavskiy L."/>
            <person name="Bonnet C."/>
            <person name="Boukhgalter B."/>
            <person name="Bourzgui I."/>
            <person name="Brown A."/>
            <person name="Cahill P."/>
            <person name="Channer S."/>
            <person name="Cheshatsang Y."/>
            <person name="Chuda L."/>
            <person name="Citroen M."/>
            <person name="Collymore A."/>
            <person name="Cooke P."/>
            <person name="Costello M."/>
            <person name="D'Aco K."/>
            <person name="Daza R."/>
            <person name="De Haan G."/>
            <person name="DeGray S."/>
            <person name="DeMaso C."/>
            <person name="Dhargay N."/>
            <person name="Dooley K."/>
            <person name="Dooley E."/>
            <person name="Doricent M."/>
            <person name="Dorje P."/>
            <person name="Dorjee K."/>
            <person name="Dupes A."/>
            <person name="Elong R."/>
            <person name="Falk J."/>
            <person name="Farina A."/>
            <person name="Faro S."/>
            <person name="Ferguson D."/>
            <person name="Fisher S."/>
            <person name="Foley C.D."/>
            <person name="Franke A."/>
            <person name="Friedrich D."/>
            <person name="Gadbois L."/>
            <person name="Gearin G."/>
            <person name="Gearin C.R."/>
            <person name="Giannoukos G."/>
            <person name="Goode T."/>
            <person name="Graham J."/>
            <person name="Grandbois E."/>
            <person name="Grewal S."/>
            <person name="Gyaltsen K."/>
            <person name="Hafez N."/>
            <person name="Hagos B."/>
            <person name="Hall J."/>
            <person name="Henson C."/>
            <person name="Hollinger A."/>
            <person name="Honan T."/>
            <person name="Huard M.D."/>
            <person name="Hughes L."/>
            <person name="Hurhula B."/>
            <person name="Husby M.E."/>
            <person name="Kamat A."/>
            <person name="Kanga B."/>
            <person name="Kashin S."/>
            <person name="Khazanovich D."/>
            <person name="Kisner P."/>
            <person name="Lance K."/>
            <person name="Lara M."/>
            <person name="Lee W."/>
            <person name="Lennon N."/>
            <person name="Letendre F."/>
            <person name="LeVine R."/>
            <person name="Lipovsky A."/>
            <person name="Liu X."/>
            <person name="Liu J."/>
            <person name="Liu S."/>
            <person name="Lokyitsang T."/>
            <person name="Lokyitsang Y."/>
            <person name="Lubonja R."/>
            <person name="Lui A."/>
            <person name="MacDonald P."/>
            <person name="Magnisalis V."/>
            <person name="Maru K."/>
            <person name="Matthews C."/>
            <person name="McCusker W."/>
            <person name="McDonough S."/>
            <person name="Mehta T."/>
            <person name="Meldrim J."/>
            <person name="Meneus L."/>
            <person name="Mihai O."/>
            <person name="Mihalev A."/>
            <person name="Mihova T."/>
            <person name="Mittelman R."/>
            <person name="Mlenga V."/>
            <person name="Montmayeur A."/>
            <person name="Mulrain L."/>
            <person name="Navidi A."/>
            <person name="Naylor J."/>
            <person name="Negash T."/>
            <person name="Nguyen T."/>
            <person name="Nguyen N."/>
            <person name="Nicol R."/>
            <person name="Norbu C."/>
            <person name="Norbu N."/>
            <person name="Novod N."/>
            <person name="O'Neill B."/>
            <person name="Osman S."/>
            <person name="Markiewicz E."/>
            <person name="Oyono O.L."/>
            <person name="Patti C."/>
            <person name="Phunkhang P."/>
            <person name="Pierre F."/>
            <person name="Priest M."/>
            <person name="Raghuraman S."/>
            <person name="Rege F."/>
            <person name="Reyes R."/>
            <person name="Rise C."/>
            <person name="Rogov P."/>
            <person name="Ross K."/>
            <person name="Ryan E."/>
            <person name="Settipalli S."/>
            <person name="Shea T."/>
            <person name="Sherpa N."/>
            <person name="Shi L."/>
            <person name="Shih D."/>
            <person name="Sparrow T."/>
            <person name="Spaulding J."/>
            <person name="Stalker J."/>
            <person name="Stange-Thomann N."/>
            <person name="Stavropoulos S."/>
            <person name="Stone C."/>
            <person name="Strader C."/>
            <person name="Tesfaye S."/>
            <person name="Thomson T."/>
            <person name="Thoulutsang Y."/>
            <person name="Thoulutsang D."/>
            <person name="Topham K."/>
            <person name="Topping I."/>
            <person name="Tsamla T."/>
            <person name="Vassiliev H."/>
            <person name="Vo A."/>
            <person name="Wangchuk T."/>
            <person name="Wangdi T."/>
            <person name="Weiand M."/>
            <person name="Wilkinson J."/>
            <person name="Wilson A."/>
            <person name="Yadav S."/>
            <person name="Young G."/>
            <person name="Yu Q."/>
            <person name="Zembek L."/>
            <person name="Zhong D."/>
            <person name="Zimmer A."/>
            <person name="Zwirko Z."/>
            <person name="Jaffe D.B."/>
            <person name="Alvarez P."/>
            <person name="Brockman W."/>
            <person name="Butler J."/>
            <person name="Chin C."/>
            <person name="Gnerre S."/>
            <person name="Grabherr M."/>
            <person name="Kleber M."/>
            <person name="Mauceli E."/>
            <person name="MacCallum I."/>
        </authorList>
    </citation>
    <scope>NUCLEOTIDE SEQUENCE [LARGE SCALE GENOMIC DNA]</scope>
    <source>
        <strain evidence="4">Tucson 14024-0371.13</strain>
    </source>
</reference>
<dbReference type="AlphaFoldDB" id="B3MXV1"/>
<feature type="region of interest" description="Disordered" evidence="1">
    <location>
        <begin position="52"/>
        <end position="134"/>
    </location>
</feature>
<dbReference type="PANTHER" id="PTHR16161">
    <property type="entry name" value="TRANSCRIPTIONAL PROTEIN SWT1"/>
    <property type="match status" value="1"/>
</dbReference>
<dbReference type="FunCoup" id="B3MXV1">
    <property type="interactions" value="37"/>
</dbReference>
<feature type="compositionally biased region" description="Low complexity" evidence="1">
    <location>
        <begin position="121"/>
        <end position="132"/>
    </location>
</feature>
<evidence type="ECO:0000313" key="4">
    <source>
        <dbReference type="Proteomes" id="UP000007801"/>
    </source>
</evidence>
<dbReference type="Gene3D" id="3.40.50.1010">
    <property type="entry name" value="5'-nuclease"/>
    <property type="match status" value="1"/>
</dbReference>
<protein>
    <recommendedName>
        <fullName evidence="2">PIN domain-containing protein</fullName>
    </recommendedName>
</protein>
<dbReference type="CTD" id="54823"/>